<protein>
    <submittedName>
        <fullName evidence="5">Lrp/AsnC family transcriptional regulator</fullName>
    </submittedName>
</protein>
<dbReference type="SMART" id="SM00344">
    <property type="entry name" value="HTH_ASNC"/>
    <property type="match status" value="1"/>
</dbReference>
<dbReference type="InterPro" id="IPR036388">
    <property type="entry name" value="WH-like_DNA-bd_sf"/>
</dbReference>
<dbReference type="KEGG" id="hdh:G5B40_17830"/>
<keyword evidence="2" id="KW-0238">DNA-binding</keyword>
<name>A0A7M3T554_9RHOB</name>
<dbReference type="InterPro" id="IPR000485">
    <property type="entry name" value="AsnC-type_HTH_dom"/>
</dbReference>
<dbReference type="PANTHER" id="PTHR30154">
    <property type="entry name" value="LEUCINE-RESPONSIVE REGULATORY PROTEIN"/>
    <property type="match status" value="1"/>
</dbReference>
<proteinExistence type="predicted"/>
<dbReference type="InterPro" id="IPR019888">
    <property type="entry name" value="Tscrpt_reg_AsnC-like"/>
</dbReference>
<dbReference type="Proteomes" id="UP000503336">
    <property type="component" value="Chromosome"/>
</dbReference>
<dbReference type="Pfam" id="PF13404">
    <property type="entry name" value="HTH_AsnC-type"/>
    <property type="match status" value="1"/>
</dbReference>
<dbReference type="AlphaFoldDB" id="A0A7M3T554"/>
<dbReference type="GO" id="GO:0005829">
    <property type="term" value="C:cytosol"/>
    <property type="evidence" value="ECO:0007669"/>
    <property type="project" value="TreeGrafter"/>
</dbReference>
<sequence>MSGEPLDATDRRLVAVLREDGRASISALAANLGLARGTVRARIESLRARGVIRRFTIDIGGALEPETVRAVMTIELKGSMTRQVIRALEMTPEITAIHTTNGAWDLVAEINASSLPAFDRVLREVRAIQGVSNSQTSLLLDTLRG</sequence>
<dbReference type="PROSITE" id="PS50956">
    <property type="entry name" value="HTH_ASNC_2"/>
    <property type="match status" value="1"/>
</dbReference>
<organism evidence="5 6">
    <name type="scientific">Pikeienuella piscinae</name>
    <dbReference type="NCBI Taxonomy" id="2748098"/>
    <lineage>
        <taxon>Bacteria</taxon>
        <taxon>Pseudomonadati</taxon>
        <taxon>Pseudomonadota</taxon>
        <taxon>Alphaproteobacteria</taxon>
        <taxon>Rhodobacterales</taxon>
        <taxon>Paracoccaceae</taxon>
        <taxon>Pikeienuella</taxon>
    </lineage>
</organism>
<keyword evidence="1" id="KW-0805">Transcription regulation</keyword>
<evidence type="ECO:0000313" key="5">
    <source>
        <dbReference type="EMBL" id="QIE57135.1"/>
    </source>
</evidence>
<dbReference type="RefSeq" id="WP_165101514.1">
    <property type="nucleotide sequence ID" value="NZ_CP049056.1"/>
</dbReference>
<evidence type="ECO:0000256" key="3">
    <source>
        <dbReference type="ARBA" id="ARBA00023163"/>
    </source>
</evidence>
<dbReference type="InterPro" id="IPR019887">
    <property type="entry name" value="Tscrpt_reg_AsnC/Lrp_C"/>
</dbReference>
<evidence type="ECO:0000256" key="2">
    <source>
        <dbReference type="ARBA" id="ARBA00023125"/>
    </source>
</evidence>
<dbReference type="SUPFAM" id="SSF46785">
    <property type="entry name" value="Winged helix' DNA-binding domain"/>
    <property type="match status" value="1"/>
</dbReference>
<dbReference type="InterPro" id="IPR011008">
    <property type="entry name" value="Dimeric_a/b-barrel"/>
</dbReference>
<dbReference type="Gene3D" id="3.30.70.920">
    <property type="match status" value="1"/>
</dbReference>
<dbReference type="Pfam" id="PF01037">
    <property type="entry name" value="AsnC_trans_reg"/>
    <property type="match status" value="1"/>
</dbReference>
<dbReference type="GO" id="GO:0043565">
    <property type="term" value="F:sequence-specific DNA binding"/>
    <property type="evidence" value="ECO:0007669"/>
    <property type="project" value="InterPro"/>
</dbReference>
<dbReference type="GO" id="GO:0043200">
    <property type="term" value="P:response to amino acid"/>
    <property type="evidence" value="ECO:0007669"/>
    <property type="project" value="TreeGrafter"/>
</dbReference>
<dbReference type="PANTHER" id="PTHR30154:SF34">
    <property type="entry name" value="TRANSCRIPTIONAL REGULATOR AZLB"/>
    <property type="match status" value="1"/>
</dbReference>
<dbReference type="PRINTS" id="PR00033">
    <property type="entry name" value="HTHASNC"/>
</dbReference>
<evidence type="ECO:0000256" key="1">
    <source>
        <dbReference type="ARBA" id="ARBA00023015"/>
    </source>
</evidence>
<evidence type="ECO:0000313" key="6">
    <source>
        <dbReference type="Proteomes" id="UP000503336"/>
    </source>
</evidence>
<reference evidence="5 6" key="1">
    <citation type="submission" date="2020-02" db="EMBL/GenBank/DDBJ databases">
        <title>complete genome sequence of Rhodobacteraceae bacterium.</title>
        <authorList>
            <person name="Park J."/>
            <person name="Kim Y.-S."/>
            <person name="Kim K.-H."/>
        </authorList>
    </citation>
    <scope>NUCLEOTIDE SEQUENCE [LARGE SCALE GENOMIC DNA]</scope>
    <source>
        <strain evidence="5 6">RR4-56</strain>
    </source>
</reference>
<dbReference type="InterPro" id="IPR036390">
    <property type="entry name" value="WH_DNA-bd_sf"/>
</dbReference>
<keyword evidence="3" id="KW-0804">Transcription</keyword>
<accession>A0A7M3T554</accession>
<keyword evidence="6" id="KW-1185">Reference proteome</keyword>
<evidence type="ECO:0000259" key="4">
    <source>
        <dbReference type="PROSITE" id="PS50956"/>
    </source>
</evidence>
<dbReference type="EMBL" id="CP049056">
    <property type="protein sequence ID" value="QIE57135.1"/>
    <property type="molecule type" value="Genomic_DNA"/>
</dbReference>
<dbReference type="SUPFAM" id="SSF54909">
    <property type="entry name" value="Dimeric alpha+beta barrel"/>
    <property type="match status" value="1"/>
</dbReference>
<feature type="domain" description="HTH asnC-type" evidence="4">
    <location>
        <begin position="6"/>
        <end position="59"/>
    </location>
</feature>
<dbReference type="Gene3D" id="1.10.10.10">
    <property type="entry name" value="Winged helix-like DNA-binding domain superfamily/Winged helix DNA-binding domain"/>
    <property type="match status" value="1"/>
</dbReference>
<gene>
    <name evidence="5" type="ORF">G5B40_17830</name>
</gene>